<protein>
    <submittedName>
        <fullName evidence="2">7429_t:CDS:1</fullName>
    </submittedName>
</protein>
<dbReference type="Proteomes" id="UP000789405">
    <property type="component" value="Unassembled WGS sequence"/>
</dbReference>
<name>A0A9N9AZS6_9GLOM</name>
<reference evidence="2" key="1">
    <citation type="submission" date="2021-06" db="EMBL/GenBank/DDBJ databases">
        <authorList>
            <person name="Kallberg Y."/>
            <person name="Tangrot J."/>
            <person name="Rosling A."/>
        </authorList>
    </citation>
    <scope>NUCLEOTIDE SEQUENCE</scope>
    <source>
        <strain evidence="2">MA453B</strain>
    </source>
</reference>
<sequence length="97" mass="11122">MDRMRYSRSSSLSICNEGNNTQHYEEQINSLQHNSKSDKENQHPTSHAYRQRVEQGKNAVGRFCVSDNLSQVQILIAILDVSSILKSYPSNVFVHKQ</sequence>
<organism evidence="2 3">
    <name type="scientific">Dentiscutata erythropus</name>
    <dbReference type="NCBI Taxonomy" id="1348616"/>
    <lineage>
        <taxon>Eukaryota</taxon>
        <taxon>Fungi</taxon>
        <taxon>Fungi incertae sedis</taxon>
        <taxon>Mucoromycota</taxon>
        <taxon>Glomeromycotina</taxon>
        <taxon>Glomeromycetes</taxon>
        <taxon>Diversisporales</taxon>
        <taxon>Gigasporaceae</taxon>
        <taxon>Dentiscutata</taxon>
    </lineage>
</organism>
<gene>
    <name evidence="2" type="ORF">DERYTH_LOCUS5200</name>
</gene>
<keyword evidence="3" id="KW-1185">Reference proteome</keyword>
<dbReference type="AlphaFoldDB" id="A0A9N9AZS6"/>
<evidence type="ECO:0000313" key="2">
    <source>
        <dbReference type="EMBL" id="CAG8549594.1"/>
    </source>
</evidence>
<accession>A0A9N9AZS6</accession>
<evidence type="ECO:0000313" key="3">
    <source>
        <dbReference type="Proteomes" id="UP000789405"/>
    </source>
</evidence>
<comment type="caution">
    <text evidence="2">The sequence shown here is derived from an EMBL/GenBank/DDBJ whole genome shotgun (WGS) entry which is preliminary data.</text>
</comment>
<feature type="compositionally biased region" description="Polar residues" evidence="1">
    <location>
        <begin position="7"/>
        <end position="34"/>
    </location>
</feature>
<dbReference type="EMBL" id="CAJVPY010002130">
    <property type="protein sequence ID" value="CAG8549594.1"/>
    <property type="molecule type" value="Genomic_DNA"/>
</dbReference>
<proteinExistence type="predicted"/>
<evidence type="ECO:0000256" key="1">
    <source>
        <dbReference type="SAM" id="MobiDB-lite"/>
    </source>
</evidence>
<feature type="region of interest" description="Disordered" evidence="1">
    <location>
        <begin position="1"/>
        <end position="52"/>
    </location>
</feature>